<evidence type="ECO:0000256" key="5">
    <source>
        <dbReference type="ARBA" id="ARBA00022692"/>
    </source>
</evidence>
<keyword evidence="6 14" id="KW-0479">Metal-binding</keyword>
<comment type="caution">
    <text evidence="16">The sequence shown here is derived from an EMBL/GenBank/DDBJ whole genome shotgun (WGS) entry which is preliminary data.</text>
</comment>
<dbReference type="Proteomes" id="UP001500218">
    <property type="component" value="Unassembled WGS sequence"/>
</dbReference>
<evidence type="ECO:0000256" key="12">
    <source>
        <dbReference type="ARBA" id="ARBA00023122"/>
    </source>
</evidence>
<protein>
    <recommendedName>
        <fullName evidence="14">Zinc metalloprotease</fullName>
    </recommendedName>
</protein>
<gene>
    <name evidence="16" type="ORF">GCM10009682_14700</name>
</gene>
<keyword evidence="8 14" id="KW-0378">Hydrolase</keyword>
<reference evidence="16 17" key="1">
    <citation type="journal article" date="2019" name="Int. J. Syst. Evol. Microbiol.">
        <title>The Global Catalogue of Microorganisms (GCM) 10K type strain sequencing project: providing services to taxonomists for standard genome sequencing and annotation.</title>
        <authorList>
            <consortium name="The Broad Institute Genomics Platform"/>
            <consortium name="The Broad Institute Genome Sequencing Center for Infectious Disease"/>
            <person name="Wu L."/>
            <person name="Ma J."/>
        </authorList>
    </citation>
    <scope>NUCLEOTIDE SEQUENCE [LARGE SCALE GENOMIC DNA]</scope>
    <source>
        <strain evidence="16 17">JCM 13250</strain>
    </source>
</reference>
<evidence type="ECO:0000256" key="4">
    <source>
        <dbReference type="ARBA" id="ARBA00022670"/>
    </source>
</evidence>
<evidence type="ECO:0000256" key="7">
    <source>
        <dbReference type="ARBA" id="ARBA00022737"/>
    </source>
</evidence>
<evidence type="ECO:0000256" key="2">
    <source>
        <dbReference type="ARBA" id="ARBA00007931"/>
    </source>
</evidence>
<evidence type="ECO:0000313" key="16">
    <source>
        <dbReference type="EMBL" id="GAA1793882.1"/>
    </source>
</evidence>
<feature type="transmembrane region" description="Helical" evidence="14">
    <location>
        <begin position="58"/>
        <end position="79"/>
    </location>
</feature>
<dbReference type="InterPro" id="IPR016483">
    <property type="entry name" value="UCP006404_Pept_M50_CBS"/>
</dbReference>
<proteinExistence type="inferred from homology"/>
<keyword evidence="7" id="KW-0677">Repeat</keyword>
<evidence type="ECO:0000256" key="11">
    <source>
        <dbReference type="ARBA" id="ARBA00023049"/>
    </source>
</evidence>
<evidence type="ECO:0000256" key="9">
    <source>
        <dbReference type="ARBA" id="ARBA00022833"/>
    </source>
</evidence>
<dbReference type="EMBL" id="BAAALT010000034">
    <property type="protein sequence ID" value="GAA1793882.1"/>
    <property type="molecule type" value="Genomic_DNA"/>
</dbReference>
<evidence type="ECO:0000256" key="1">
    <source>
        <dbReference type="ARBA" id="ARBA00004651"/>
    </source>
</evidence>
<keyword evidence="3 14" id="KW-1003">Cell membrane</keyword>
<evidence type="ECO:0000256" key="3">
    <source>
        <dbReference type="ARBA" id="ARBA00022475"/>
    </source>
</evidence>
<keyword evidence="17" id="KW-1185">Reference proteome</keyword>
<evidence type="ECO:0000259" key="15">
    <source>
        <dbReference type="Pfam" id="PF02163"/>
    </source>
</evidence>
<keyword evidence="11 14" id="KW-0482">Metalloprotease</keyword>
<dbReference type="PIRSF" id="PIRSF006404">
    <property type="entry name" value="UCP006404_Pept_M50_CBS"/>
    <property type="match status" value="1"/>
</dbReference>
<dbReference type="PANTHER" id="PTHR39188">
    <property type="entry name" value="MEMBRANE-ASSOCIATED ZINC METALLOPROTEASE M50B"/>
    <property type="match status" value="1"/>
</dbReference>
<keyword evidence="9 14" id="KW-0862">Zinc</keyword>
<dbReference type="PANTHER" id="PTHR39188:SF3">
    <property type="entry name" value="STAGE IV SPORULATION PROTEIN FB"/>
    <property type="match status" value="1"/>
</dbReference>
<keyword evidence="10 14" id="KW-1133">Transmembrane helix</keyword>
<evidence type="ECO:0000256" key="14">
    <source>
        <dbReference type="PIRNR" id="PIRNR006404"/>
    </source>
</evidence>
<keyword evidence="13 14" id="KW-0472">Membrane</keyword>
<feature type="transmembrane region" description="Helical" evidence="14">
    <location>
        <begin position="21"/>
        <end position="46"/>
    </location>
</feature>
<dbReference type="InterPro" id="IPR008915">
    <property type="entry name" value="Peptidase_M50"/>
</dbReference>
<evidence type="ECO:0000256" key="10">
    <source>
        <dbReference type="ARBA" id="ARBA00022989"/>
    </source>
</evidence>
<keyword evidence="4 14" id="KW-0645">Protease</keyword>
<name>A0ABN2LMZ8_9ACTN</name>
<feature type="transmembrane region" description="Helical" evidence="14">
    <location>
        <begin position="152"/>
        <end position="174"/>
    </location>
</feature>
<evidence type="ECO:0000313" key="17">
    <source>
        <dbReference type="Proteomes" id="UP001500218"/>
    </source>
</evidence>
<dbReference type="RefSeq" id="WP_344127645.1">
    <property type="nucleotide sequence ID" value="NZ_BAAALT010000034.1"/>
</dbReference>
<feature type="transmembrane region" description="Helical" evidence="14">
    <location>
        <begin position="117"/>
        <end position="140"/>
    </location>
</feature>
<organism evidence="16 17">
    <name type="scientific">Luedemannella flava</name>
    <dbReference type="NCBI Taxonomy" id="349316"/>
    <lineage>
        <taxon>Bacteria</taxon>
        <taxon>Bacillati</taxon>
        <taxon>Actinomycetota</taxon>
        <taxon>Actinomycetes</taxon>
        <taxon>Micromonosporales</taxon>
        <taxon>Micromonosporaceae</taxon>
        <taxon>Luedemannella</taxon>
    </lineage>
</organism>
<accession>A0ABN2LMZ8</accession>
<comment type="similarity">
    <text evidence="2 14">Belongs to the peptidase M50B family.</text>
</comment>
<evidence type="ECO:0000256" key="13">
    <source>
        <dbReference type="ARBA" id="ARBA00023136"/>
    </source>
</evidence>
<evidence type="ECO:0000256" key="8">
    <source>
        <dbReference type="ARBA" id="ARBA00022801"/>
    </source>
</evidence>
<feature type="domain" description="Peptidase M50" evidence="15">
    <location>
        <begin position="65"/>
        <end position="139"/>
    </location>
</feature>
<comment type="cofactor">
    <cofactor evidence="14">
        <name>Zn(2+)</name>
        <dbReference type="ChEBI" id="CHEBI:29105"/>
    </cofactor>
    <text evidence="14">Binds 1 zinc ion per subunit.</text>
</comment>
<comment type="subcellular location">
    <subcellularLocation>
        <location evidence="1 14">Cell membrane</location>
        <topology evidence="1 14">Multi-pass membrane protein</topology>
    </subcellularLocation>
</comment>
<keyword evidence="12" id="KW-0129">CBS domain</keyword>
<dbReference type="Pfam" id="PF02163">
    <property type="entry name" value="Peptidase_M50"/>
    <property type="match status" value="2"/>
</dbReference>
<sequence length="378" mass="38957">MSERERSVSTDDQPARRGLRLATVGGVPVYLNATWLLLAGLLVLMYGQLPSAAGTGPGAYAMGVAFVVCLLLSVLLHELGHALTARRWRIQVHAITLDLFGGYTEMDARSPSAGADLLVSLAGPVVSALIGFGALGAALAQPDAGLLRELTWQVAISNLLVAVFNALPGMPLDGGRILRAVIWAVTGDPHKGSRVAGWCGVVVAVGSVVVGVLAYANRWVGLLGVGFTVMIAVILWRGAWASIRAGHVAARLAGLRLGSLVSPLVAVPAGMPLAEAQLRGGGAALGVTDVHGRLVALVHDDAAAAVPVERRGSVPVESVARTLDPGRTLAVELSGEDLVRAVRLNPAPVYLVLSDGAATGVLRTADLARALTSVRPES</sequence>
<evidence type="ECO:0000256" key="6">
    <source>
        <dbReference type="ARBA" id="ARBA00022723"/>
    </source>
</evidence>
<feature type="transmembrane region" description="Helical" evidence="14">
    <location>
        <begin position="195"/>
        <end position="213"/>
    </location>
</feature>
<keyword evidence="5 14" id="KW-0812">Transmembrane</keyword>
<feature type="transmembrane region" description="Helical" evidence="14">
    <location>
        <begin position="219"/>
        <end position="236"/>
    </location>
</feature>
<feature type="domain" description="Peptidase M50" evidence="15">
    <location>
        <begin position="147"/>
        <end position="198"/>
    </location>
</feature>